<evidence type="ECO:0000256" key="1">
    <source>
        <dbReference type="SAM" id="Phobius"/>
    </source>
</evidence>
<feature type="transmembrane region" description="Helical" evidence="1">
    <location>
        <begin position="78"/>
        <end position="98"/>
    </location>
</feature>
<keyword evidence="1" id="KW-1133">Transmembrane helix</keyword>
<sequence>MLGCNGVPTVASALETGGASFSGVSCGLLLVLVVGAAASVLDSLTLGAVSAFLLVLVTGLDVFAGFELPFLTTRAEGSSFGLGVTACAAMDLVILPLVPDA</sequence>
<keyword evidence="3" id="KW-1185">Reference proteome</keyword>
<organism evidence="2 3">
    <name type="scientific">Chaetomium fimeti</name>
    <dbReference type="NCBI Taxonomy" id="1854472"/>
    <lineage>
        <taxon>Eukaryota</taxon>
        <taxon>Fungi</taxon>
        <taxon>Dikarya</taxon>
        <taxon>Ascomycota</taxon>
        <taxon>Pezizomycotina</taxon>
        <taxon>Sordariomycetes</taxon>
        <taxon>Sordariomycetidae</taxon>
        <taxon>Sordariales</taxon>
        <taxon>Chaetomiaceae</taxon>
        <taxon>Chaetomium</taxon>
    </lineage>
</organism>
<keyword evidence="1" id="KW-0472">Membrane</keyword>
<protein>
    <submittedName>
        <fullName evidence="2">Uncharacterized protein</fullName>
    </submittedName>
</protein>
<keyword evidence="1" id="KW-0812">Transmembrane</keyword>
<reference evidence="2" key="2">
    <citation type="submission" date="2023-06" db="EMBL/GenBank/DDBJ databases">
        <authorList>
            <consortium name="Lawrence Berkeley National Laboratory"/>
            <person name="Haridas S."/>
            <person name="Hensen N."/>
            <person name="Bonometti L."/>
            <person name="Westerberg I."/>
            <person name="Brannstrom I.O."/>
            <person name="Guillou S."/>
            <person name="Cros-Aarteil S."/>
            <person name="Calhoun S."/>
            <person name="Kuo A."/>
            <person name="Mondo S."/>
            <person name="Pangilinan J."/>
            <person name="Riley R."/>
            <person name="Labutti K."/>
            <person name="Andreopoulos B."/>
            <person name="Lipzen A."/>
            <person name="Chen C."/>
            <person name="Yanf M."/>
            <person name="Daum C."/>
            <person name="Ng V."/>
            <person name="Clum A."/>
            <person name="Steindorff A."/>
            <person name="Ohm R."/>
            <person name="Martin F."/>
            <person name="Silar P."/>
            <person name="Natvig D."/>
            <person name="Lalanne C."/>
            <person name="Gautier V."/>
            <person name="Ament-Velasquez S.L."/>
            <person name="Kruys A."/>
            <person name="Hutchinson M.I."/>
            <person name="Powell A.J."/>
            <person name="Barry K."/>
            <person name="Miller A.N."/>
            <person name="Grigoriev I.V."/>
            <person name="Debuchy R."/>
            <person name="Gladieux P."/>
            <person name="Thoren M.H."/>
            <person name="Johannesson H."/>
        </authorList>
    </citation>
    <scope>NUCLEOTIDE SEQUENCE</scope>
    <source>
        <strain evidence="2">CBS 168.71</strain>
    </source>
</reference>
<dbReference type="RefSeq" id="XP_062663064.1">
    <property type="nucleotide sequence ID" value="XM_062803300.1"/>
</dbReference>
<name>A0AAE0HN38_9PEZI</name>
<proteinExistence type="predicted"/>
<accession>A0AAE0HN38</accession>
<gene>
    <name evidence="2" type="ORF">B0H64DRAFT_388922</name>
</gene>
<evidence type="ECO:0000313" key="3">
    <source>
        <dbReference type="Proteomes" id="UP001278766"/>
    </source>
</evidence>
<dbReference type="GeneID" id="87840248"/>
<feature type="transmembrane region" description="Helical" evidence="1">
    <location>
        <begin position="20"/>
        <end position="41"/>
    </location>
</feature>
<dbReference type="Proteomes" id="UP001278766">
    <property type="component" value="Unassembled WGS sequence"/>
</dbReference>
<evidence type="ECO:0000313" key="2">
    <source>
        <dbReference type="EMBL" id="KAK3299550.1"/>
    </source>
</evidence>
<dbReference type="AlphaFoldDB" id="A0AAE0HN38"/>
<reference evidence="2" key="1">
    <citation type="journal article" date="2023" name="Mol. Phylogenet. Evol.">
        <title>Genome-scale phylogeny and comparative genomics of the fungal order Sordariales.</title>
        <authorList>
            <person name="Hensen N."/>
            <person name="Bonometti L."/>
            <person name="Westerberg I."/>
            <person name="Brannstrom I.O."/>
            <person name="Guillou S."/>
            <person name="Cros-Aarteil S."/>
            <person name="Calhoun S."/>
            <person name="Haridas S."/>
            <person name="Kuo A."/>
            <person name="Mondo S."/>
            <person name="Pangilinan J."/>
            <person name="Riley R."/>
            <person name="LaButti K."/>
            <person name="Andreopoulos B."/>
            <person name="Lipzen A."/>
            <person name="Chen C."/>
            <person name="Yan M."/>
            <person name="Daum C."/>
            <person name="Ng V."/>
            <person name="Clum A."/>
            <person name="Steindorff A."/>
            <person name="Ohm R.A."/>
            <person name="Martin F."/>
            <person name="Silar P."/>
            <person name="Natvig D.O."/>
            <person name="Lalanne C."/>
            <person name="Gautier V."/>
            <person name="Ament-Velasquez S.L."/>
            <person name="Kruys A."/>
            <person name="Hutchinson M.I."/>
            <person name="Powell A.J."/>
            <person name="Barry K."/>
            <person name="Miller A.N."/>
            <person name="Grigoriev I.V."/>
            <person name="Debuchy R."/>
            <person name="Gladieux P."/>
            <person name="Hiltunen Thoren M."/>
            <person name="Johannesson H."/>
        </authorList>
    </citation>
    <scope>NUCLEOTIDE SEQUENCE</scope>
    <source>
        <strain evidence="2">CBS 168.71</strain>
    </source>
</reference>
<dbReference type="EMBL" id="JAUEPN010000002">
    <property type="protein sequence ID" value="KAK3299550.1"/>
    <property type="molecule type" value="Genomic_DNA"/>
</dbReference>
<feature type="transmembrane region" description="Helical" evidence="1">
    <location>
        <begin position="48"/>
        <end position="66"/>
    </location>
</feature>
<comment type="caution">
    <text evidence="2">The sequence shown here is derived from an EMBL/GenBank/DDBJ whole genome shotgun (WGS) entry which is preliminary data.</text>
</comment>